<evidence type="ECO:0000313" key="1">
    <source>
        <dbReference type="EMBL" id="JAN86583.1"/>
    </source>
</evidence>
<keyword evidence="3" id="KW-1185">Reference proteome</keyword>
<organism evidence="2 3">
    <name type="scientific">Daphnia magna</name>
    <dbReference type="NCBI Taxonomy" id="35525"/>
    <lineage>
        <taxon>Eukaryota</taxon>
        <taxon>Metazoa</taxon>
        <taxon>Ecdysozoa</taxon>
        <taxon>Arthropoda</taxon>
        <taxon>Crustacea</taxon>
        <taxon>Branchiopoda</taxon>
        <taxon>Diplostraca</taxon>
        <taxon>Cladocera</taxon>
        <taxon>Anomopoda</taxon>
        <taxon>Daphniidae</taxon>
        <taxon>Daphnia</taxon>
    </lineage>
</organism>
<protein>
    <submittedName>
        <fullName evidence="2">Uncharacterized protein</fullName>
    </submittedName>
</protein>
<dbReference type="EMBL" id="GDIQ01008154">
    <property type="protein sequence ID" value="JAN86583.1"/>
    <property type="molecule type" value="Transcribed_RNA"/>
</dbReference>
<sequence length="91" mass="10525">MVCAYCKPPRSVLNKVWLCFLSKAFLYLRYQFRTVGFQSGYLNEVGTRMPAFPIGYVKVIDGIDVNRLEEPFILISHKTFTFPLIVPRSCL</sequence>
<proteinExistence type="predicted"/>
<accession>A0A0P6BXU7</accession>
<dbReference type="Proteomes" id="UP000076858">
    <property type="component" value="Unassembled WGS sequence"/>
</dbReference>
<dbReference type="AlphaFoldDB" id="A0A0P6BXU7"/>
<evidence type="ECO:0000313" key="3">
    <source>
        <dbReference type="Proteomes" id="UP000076858"/>
    </source>
</evidence>
<evidence type="ECO:0000313" key="2">
    <source>
        <dbReference type="EMBL" id="KZS02071.1"/>
    </source>
</evidence>
<gene>
    <name evidence="2" type="ORF">APZ42_001037</name>
</gene>
<name>A0A0P6BXU7_9CRUS</name>
<dbReference type="EMBL" id="LRGB01005397">
    <property type="protein sequence ID" value="KZS02071.1"/>
    <property type="molecule type" value="Genomic_DNA"/>
</dbReference>
<reference evidence="1" key="1">
    <citation type="submission" date="2015-10" db="EMBL/GenBank/DDBJ databases">
        <title>EvidentialGene: Evidence-directed Construction of Complete mRNA Transcriptomes without Genomes.</title>
        <authorList>
            <person name="Gilbert D.G."/>
        </authorList>
    </citation>
    <scope>NUCLEOTIDE SEQUENCE</scope>
</reference>
<reference evidence="2 3" key="2">
    <citation type="submission" date="2016-03" db="EMBL/GenBank/DDBJ databases">
        <title>EvidentialGene: Evidence-directed Construction of Genes on Genomes.</title>
        <authorList>
            <person name="Gilbert D.G."/>
            <person name="Choi J.-H."/>
            <person name="Mockaitis K."/>
            <person name="Colbourne J."/>
            <person name="Pfrender M."/>
        </authorList>
    </citation>
    <scope>NUCLEOTIDE SEQUENCE [LARGE SCALE GENOMIC DNA]</scope>
    <source>
        <strain evidence="2 3">Xinb3</strain>
        <tissue evidence="2">Complete organism</tissue>
    </source>
</reference>